<keyword evidence="4" id="KW-1185">Reference proteome</keyword>
<evidence type="ECO:0000313" key="3">
    <source>
        <dbReference type="EMBL" id="KAJ6763367.1"/>
    </source>
</evidence>
<reference evidence="3" key="2">
    <citation type="journal article" date="2023" name="Int. J. Mol. Sci.">
        <title>De Novo Assembly and Annotation of 11 Diverse Shrub Willow (Salix) Genomes Reveals Novel Gene Organization in Sex-Linked Regions.</title>
        <authorList>
            <person name="Hyden B."/>
            <person name="Feng K."/>
            <person name="Yates T.B."/>
            <person name="Jawdy S."/>
            <person name="Cereghino C."/>
            <person name="Smart L.B."/>
            <person name="Muchero W."/>
        </authorList>
    </citation>
    <scope>NUCLEOTIDE SEQUENCE</scope>
    <source>
        <tissue evidence="3">Shoot tip</tissue>
    </source>
</reference>
<sequence length="164" mass="18042">MSKEQIALNSAFSYAKEKCGPLVSITLVRLAGKHTEEKKSVSLTNESDGFLFQNVAPGKYRLEVKHGSSKAVHNEDNWCWEQSFIDVDAGAEDPDGSPFDLKIKKGSQNICMESPGAHELHLVNSCIFFGSSPIKIDTSNPLPINLKGEKYLLKGTNSCRVRLS</sequence>
<protein>
    <submittedName>
        <fullName evidence="3">NODAL MODULATOR 1-RELATED</fullName>
    </submittedName>
</protein>
<dbReference type="PANTHER" id="PTHR23303:SF14">
    <property type="entry name" value="BOS COMPLEX SUBUNIT NOMO1-RELATED"/>
    <property type="match status" value="1"/>
</dbReference>
<dbReference type="InterPro" id="IPR056319">
    <property type="entry name" value="NOMO_7th"/>
</dbReference>
<feature type="domain" description="NOMO seventh transthyretin-like" evidence="2">
    <location>
        <begin position="87"/>
        <end position="150"/>
    </location>
</feature>
<dbReference type="Pfam" id="PF23141">
    <property type="entry name" value="Ig_NOMO"/>
    <property type="match status" value="1"/>
</dbReference>
<evidence type="ECO:0000313" key="4">
    <source>
        <dbReference type="Proteomes" id="UP001151532"/>
    </source>
</evidence>
<dbReference type="Proteomes" id="UP001151532">
    <property type="component" value="Chromosome 13"/>
</dbReference>
<evidence type="ECO:0000256" key="1">
    <source>
        <dbReference type="ARBA" id="ARBA00022729"/>
    </source>
</evidence>
<dbReference type="EMBL" id="JAPFFK010000005">
    <property type="protein sequence ID" value="KAJ6763367.1"/>
    <property type="molecule type" value="Genomic_DNA"/>
</dbReference>
<keyword evidence="1" id="KW-0732">Signal</keyword>
<name>A0A9Q0WA19_SALPP</name>
<dbReference type="GO" id="GO:0005789">
    <property type="term" value="C:endoplasmic reticulum membrane"/>
    <property type="evidence" value="ECO:0007669"/>
    <property type="project" value="TreeGrafter"/>
</dbReference>
<organism evidence="3 4">
    <name type="scientific">Salix purpurea</name>
    <name type="common">Purple osier willow</name>
    <dbReference type="NCBI Taxonomy" id="77065"/>
    <lineage>
        <taxon>Eukaryota</taxon>
        <taxon>Viridiplantae</taxon>
        <taxon>Streptophyta</taxon>
        <taxon>Embryophyta</taxon>
        <taxon>Tracheophyta</taxon>
        <taxon>Spermatophyta</taxon>
        <taxon>Magnoliopsida</taxon>
        <taxon>eudicotyledons</taxon>
        <taxon>Gunneridae</taxon>
        <taxon>Pentapetalae</taxon>
        <taxon>rosids</taxon>
        <taxon>fabids</taxon>
        <taxon>Malpighiales</taxon>
        <taxon>Salicaceae</taxon>
        <taxon>Saliceae</taxon>
        <taxon>Salix</taxon>
    </lineage>
</organism>
<dbReference type="PANTHER" id="PTHR23303">
    <property type="entry name" value="CARBOXYPEPTIDASE REGULATORY REGION-CONTAINING"/>
    <property type="match status" value="1"/>
</dbReference>
<dbReference type="InterPro" id="IPR051417">
    <property type="entry name" value="SDr/BOS_complex"/>
</dbReference>
<gene>
    <name evidence="3" type="ORF">OIU79_024003</name>
</gene>
<dbReference type="OrthoDB" id="1735294at2759"/>
<dbReference type="AlphaFoldDB" id="A0A9Q0WA19"/>
<reference evidence="3" key="1">
    <citation type="submission" date="2022-11" db="EMBL/GenBank/DDBJ databases">
        <authorList>
            <person name="Hyden B.L."/>
            <person name="Feng K."/>
            <person name="Yates T."/>
            <person name="Jawdy S."/>
            <person name="Smart L.B."/>
            <person name="Muchero W."/>
        </authorList>
    </citation>
    <scope>NUCLEOTIDE SEQUENCE</scope>
    <source>
        <tissue evidence="3">Shoot tip</tissue>
    </source>
</reference>
<accession>A0A9Q0WA19</accession>
<comment type="caution">
    <text evidence="3">The sequence shown here is derived from an EMBL/GenBank/DDBJ whole genome shotgun (WGS) entry which is preliminary data.</text>
</comment>
<evidence type="ECO:0000259" key="2">
    <source>
        <dbReference type="Pfam" id="PF23141"/>
    </source>
</evidence>
<proteinExistence type="predicted"/>